<keyword evidence="9" id="KW-1185">Reference proteome</keyword>
<organism evidence="8 9">
    <name type="scientific">Sclerotinia nivalis</name>
    <dbReference type="NCBI Taxonomy" id="352851"/>
    <lineage>
        <taxon>Eukaryota</taxon>
        <taxon>Fungi</taxon>
        <taxon>Dikarya</taxon>
        <taxon>Ascomycota</taxon>
        <taxon>Pezizomycotina</taxon>
        <taxon>Leotiomycetes</taxon>
        <taxon>Helotiales</taxon>
        <taxon>Sclerotiniaceae</taxon>
        <taxon>Sclerotinia</taxon>
    </lineage>
</organism>
<dbReference type="GO" id="GO:0006974">
    <property type="term" value="P:DNA damage response"/>
    <property type="evidence" value="ECO:0007669"/>
    <property type="project" value="TreeGrafter"/>
</dbReference>
<dbReference type="InterPro" id="IPR051377">
    <property type="entry name" value="DNA_Pol-Epsilon_Subunit"/>
</dbReference>
<dbReference type="PANTHER" id="PTHR46172">
    <property type="entry name" value="DNA POLYMERASE EPSILON SUBUNIT 3"/>
    <property type="match status" value="1"/>
</dbReference>
<reference evidence="8" key="1">
    <citation type="submission" date="2022-11" db="EMBL/GenBank/DDBJ databases">
        <title>Genome Resource of Sclerotinia nivalis Strain SnTB1, a Plant Pathogen Isolated from American Ginseng.</title>
        <authorList>
            <person name="Fan S."/>
        </authorList>
    </citation>
    <scope>NUCLEOTIDE SEQUENCE</scope>
    <source>
        <strain evidence="8">SnTB1</strain>
    </source>
</reference>
<dbReference type="Gene3D" id="1.10.20.10">
    <property type="entry name" value="Histone, subunit A"/>
    <property type="match status" value="1"/>
</dbReference>
<dbReference type="InterPro" id="IPR003958">
    <property type="entry name" value="CBFA_NFYB_domain"/>
</dbReference>
<name>A0A9X0ADZ7_9HELO</name>
<gene>
    <name evidence="8" type="ORF">OCU04_010093</name>
</gene>
<keyword evidence="2" id="KW-0235">DNA replication</keyword>
<keyword evidence="3" id="KW-0539">Nucleus</keyword>
<dbReference type="GO" id="GO:0046982">
    <property type="term" value="F:protein heterodimerization activity"/>
    <property type="evidence" value="ECO:0007669"/>
    <property type="project" value="InterPro"/>
</dbReference>
<protein>
    <recommendedName>
        <fullName evidence="4">DNA polymerase epsilon subunit D</fullName>
    </recommendedName>
    <alternativeName>
        <fullName evidence="5">DNA polymerase II subunit D</fullName>
    </alternativeName>
</protein>
<dbReference type="GO" id="GO:0031507">
    <property type="term" value="P:heterochromatin formation"/>
    <property type="evidence" value="ECO:0007669"/>
    <property type="project" value="TreeGrafter"/>
</dbReference>
<feature type="region of interest" description="Disordered" evidence="6">
    <location>
        <begin position="1"/>
        <end position="72"/>
    </location>
</feature>
<evidence type="ECO:0000256" key="5">
    <source>
        <dbReference type="ARBA" id="ARBA00042096"/>
    </source>
</evidence>
<evidence type="ECO:0000256" key="6">
    <source>
        <dbReference type="SAM" id="MobiDB-lite"/>
    </source>
</evidence>
<dbReference type="InterPro" id="IPR009072">
    <property type="entry name" value="Histone-fold"/>
</dbReference>
<sequence length="287" mass="31497">MPPRKSDVAKPVTGDEATPMKETTVVREGTSIELDASESGILEPGPPKYFEVSSSPRGRIRSQTNGFNGRQDLNLPKSIVTRLAKGVLPPNTQIQGNAMLAMSKSATVFVNYLATHANENAHNRSVKTIAPQDVFKALDDLEFPDFKPRLEAELAKFIETQSDKRNTYRKKVAADKAAGSQAGGEDGEGDSEMLDREGDGEPKAKKARRDESSGGSGETQEEHDEEIDAEEDHEEHDEEEEGEEAEDEGEGDGEARDDDDGEERFEVEELEEREAEDEALDNGEDSD</sequence>
<comment type="caution">
    <text evidence="8">The sequence shown here is derived from an EMBL/GenBank/DDBJ whole genome shotgun (WGS) entry which is preliminary data.</text>
</comment>
<evidence type="ECO:0000313" key="8">
    <source>
        <dbReference type="EMBL" id="KAJ8061015.1"/>
    </source>
</evidence>
<dbReference type="GO" id="GO:0031490">
    <property type="term" value="F:chromatin DNA binding"/>
    <property type="evidence" value="ECO:0007669"/>
    <property type="project" value="TreeGrafter"/>
</dbReference>
<dbReference type="Proteomes" id="UP001152300">
    <property type="component" value="Unassembled WGS sequence"/>
</dbReference>
<dbReference type="EMBL" id="JAPEIS010000012">
    <property type="protein sequence ID" value="KAJ8061015.1"/>
    <property type="molecule type" value="Genomic_DNA"/>
</dbReference>
<evidence type="ECO:0000256" key="2">
    <source>
        <dbReference type="ARBA" id="ARBA00022705"/>
    </source>
</evidence>
<dbReference type="AlphaFoldDB" id="A0A9X0ADZ7"/>
<dbReference type="GO" id="GO:0008622">
    <property type="term" value="C:epsilon DNA polymerase complex"/>
    <property type="evidence" value="ECO:0007669"/>
    <property type="project" value="TreeGrafter"/>
</dbReference>
<evidence type="ECO:0000259" key="7">
    <source>
        <dbReference type="Pfam" id="PF00808"/>
    </source>
</evidence>
<dbReference type="CDD" id="cd22928">
    <property type="entry name" value="HFD_POLE3_DPB4"/>
    <property type="match status" value="1"/>
</dbReference>
<feature type="region of interest" description="Disordered" evidence="6">
    <location>
        <begin position="164"/>
        <end position="287"/>
    </location>
</feature>
<dbReference type="OrthoDB" id="1707486at2759"/>
<feature type="domain" description="Transcription factor CBF/NF-Y/archaeal histone" evidence="7">
    <location>
        <begin position="74"/>
        <end position="138"/>
    </location>
</feature>
<evidence type="ECO:0000256" key="1">
    <source>
        <dbReference type="ARBA" id="ARBA00004123"/>
    </source>
</evidence>
<evidence type="ECO:0000256" key="4">
    <source>
        <dbReference type="ARBA" id="ARBA00039775"/>
    </source>
</evidence>
<feature type="compositionally biased region" description="Acidic residues" evidence="6">
    <location>
        <begin position="219"/>
        <end position="287"/>
    </location>
</feature>
<comment type="subcellular location">
    <subcellularLocation>
        <location evidence="1">Nucleus</location>
    </subcellularLocation>
</comment>
<evidence type="ECO:0000256" key="3">
    <source>
        <dbReference type="ARBA" id="ARBA00023242"/>
    </source>
</evidence>
<dbReference type="GO" id="GO:0008623">
    <property type="term" value="C:CHRAC"/>
    <property type="evidence" value="ECO:0007669"/>
    <property type="project" value="TreeGrafter"/>
</dbReference>
<feature type="compositionally biased region" description="Polar residues" evidence="6">
    <location>
        <begin position="52"/>
        <end position="68"/>
    </location>
</feature>
<dbReference type="Pfam" id="PF00808">
    <property type="entry name" value="CBFD_NFYB_HMF"/>
    <property type="match status" value="1"/>
</dbReference>
<dbReference type="SUPFAM" id="SSF47113">
    <property type="entry name" value="Histone-fold"/>
    <property type="match status" value="1"/>
</dbReference>
<evidence type="ECO:0000313" key="9">
    <source>
        <dbReference type="Proteomes" id="UP001152300"/>
    </source>
</evidence>
<feature type="compositionally biased region" description="Basic and acidic residues" evidence="6">
    <location>
        <begin position="193"/>
        <end position="212"/>
    </location>
</feature>
<accession>A0A9X0ADZ7</accession>
<dbReference type="GO" id="GO:0006272">
    <property type="term" value="P:leading strand elongation"/>
    <property type="evidence" value="ECO:0007669"/>
    <property type="project" value="TreeGrafter"/>
</dbReference>
<dbReference type="PANTHER" id="PTHR46172:SF1">
    <property type="entry name" value="DNA POLYMERASE EPSILON SUBUNIT 3"/>
    <property type="match status" value="1"/>
</dbReference>
<proteinExistence type="predicted"/>